<proteinExistence type="predicted"/>
<keyword evidence="2" id="KW-1185">Reference proteome</keyword>
<evidence type="ECO:0000313" key="1">
    <source>
        <dbReference type="EMBL" id="APC46095.1"/>
    </source>
</evidence>
<dbReference type="Proteomes" id="UP000225978">
    <property type="component" value="Segment"/>
</dbReference>
<evidence type="ECO:0000313" key="2">
    <source>
        <dbReference type="Proteomes" id="UP000225978"/>
    </source>
</evidence>
<protein>
    <submittedName>
        <fullName evidence="1">Uncharacterized protein</fullName>
    </submittedName>
</protein>
<gene>
    <name evidence="1" type="ORF">vBVspPpVa5_0088</name>
</gene>
<organism evidence="1 2">
    <name type="scientific">Vibrio phage vB_VspP_pVa5</name>
    <dbReference type="NCBI Taxonomy" id="1913109"/>
    <lineage>
        <taxon>Viruses</taxon>
        <taxon>Duplodnaviria</taxon>
        <taxon>Heunggongvirae</taxon>
        <taxon>Uroviricota</taxon>
        <taxon>Caudoviricetes</taxon>
        <taxon>Schitoviridae</taxon>
        <taxon>Pontosvirinae</taxon>
        <taxon>Galateavirus</taxon>
        <taxon>Galateavirus PVA5</taxon>
    </lineage>
</organism>
<sequence length="79" mass="9169">MWQLRTNGDVYAVNTREDAYSWANSPVEAVEHVQNKRITFKDDPFGVEHARIKNLHEPKALMFEAETLEELLLLSVLEN</sequence>
<name>A0A1J0GV83_9CAUD</name>
<dbReference type="EMBL" id="KX889068">
    <property type="protein sequence ID" value="APC46095.1"/>
    <property type="molecule type" value="Genomic_DNA"/>
</dbReference>
<accession>A0A1J0GV83</accession>
<reference evidence="1 2" key="1">
    <citation type="journal article" date="2017" name="Viruses">
        <title>Stumbling across the Same Phage: Comparative Genomics of Widespread Temperate Phages Infecting the Fish Pathogen Vibrio anguillarum.</title>
        <authorList>
            <person name="Kalatzis P.G."/>
            <person name="Rorbo N.I."/>
            <person name="Castillo D."/>
            <person name="Mauritzen J.J."/>
            <person name="Jorgensen J."/>
            <person name="Kokkari C."/>
            <person name="Zhang F."/>
            <person name="Katharios P."/>
            <person name="Middelboe M."/>
        </authorList>
    </citation>
    <scope>NUCLEOTIDE SEQUENCE [LARGE SCALE GENOMIC DNA]</scope>
</reference>